<keyword evidence="1" id="KW-0812">Transmembrane</keyword>
<protein>
    <submittedName>
        <fullName evidence="2">Uncharacterized protein</fullName>
    </submittedName>
</protein>
<feature type="transmembrane region" description="Helical" evidence="1">
    <location>
        <begin position="7"/>
        <end position="26"/>
    </location>
</feature>
<evidence type="ECO:0000256" key="1">
    <source>
        <dbReference type="SAM" id="Phobius"/>
    </source>
</evidence>
<reference evidence="2" key="1">
    <citation type="submission" date="2020-04" db="EMBL/GenBank/DDBJ databases">
        <authorList>
            <person name="Chiriac C."/>
            <person name="Salcher M."/>
            <person name="Ghai R."/>
            <person name="Kavagutti S V."/>
        </authorList>
    </citation>
    <scope>NUCLEOTIDE SEQUENCE</scope>
</reference>
<evidence type="ECO:0000313" key="2">
    <source>
        <dbReference type="EMBL" id="CAB4153947.1"/>
    </source>
</evidence>
<keyword evidence="1" id="KW-1133">Transmembrane helix</keyword>
<gene>
    <name evidence="2" type="ORF">UFOVP625_37</name>
</gene>
<proteinExistence type="predicted"/>
<accession>A0A6J5N6A3</accession>
<dbReference type="EMBL" id="LR796600">
    <property type="protein sequence ID" value="CAB4153947.1"/>
    <property type="molecule type" value="Genomic_DNA"/>
</dbReference>
<feature type="transmembrane region" description="Helical" evidence="1">
    <location>
        <begin position="32"/>
        <end position="50"/>
    </location>
</feature>
<keyword evidence="1" id="KW-0472">Membrane</keyword>
<sequence>MKKLLDDLTGLAWTLAGTGLVLITLTGSTRKIGLLIGVTGLIINLGALAAKAGSSGDDE</sequence>
<name>A0A6J5N6A3_9CAUD</name>
<organism evidence="2">
    <name type="scientific">uncultured Caudovirales phage</name>
    <dbReference type="NCBI Taxonomy" id="2100421"/>
    <lineage>
        <taxon>Viruses</taxon>
        <taxon>Duplodnaviria</taxon>
        <taxon>Heunggongvirae</taxon>
        <taxon>Uroviricota</taxon>
        <taxon>Caudoviricetes</taxon>
        <taxon>Peduoviridae</taxon>
        <taxon>Maltschvirus</taxon>
        <taxon>Maltschvirus maltsch</taxon>
    </lineage>
</organism>